<evidence type="ECO:0000256" key="1">
    <source>
        <dbReference type="SAM" id="MobiDB-lite"/>
    </source>
</evidence>
<name>A0A840NZR5_9ACTN</name>
<dbReference type="Proteomes" id="UP000578449">
    <property type="component" value="Unassembled WGS sequence"/>
</dbReference>
<sequence>MTEAKADGVVSHQEGSQAGRSASLGAPGLGTPGAGDAVVVVRLLHSHSRLHMYADVLLGMTGRVERLMRGGHYALVSLNAGDAERRILGGARLVLHVEDLRVRKLP</sequence>
<keyword evidence="3" id="KW-1185">Reference proteome</keyword>
<organism evidence="2 3">
    <name type="scientific">Thermocatellispora tengchongensis</name>
    <dbReference type="NCBI Taxonomy" id="1073253"/>
    <lineage>
        <taxon>Bacteria</taxon>
        <taxon>Bacillati</taxon>
        <taxon>Actinomycetota</taxon>
        <taxon>Actinomycetes</taxon>
        <taxon>Streptosporangiales</taxon>
        <taxon>Streptosporangiaceae</taxon>
        <taxon>Thermocatellispora</taxon>
    </lineage>
</organism>
<evidence type="ECO:0008006" key="4">
    <source>
        <dbReference type="Google" id="ProtNLM"/>
    </source>
</evidence>
<dbReference type="AlphaFoldDB" id="A0A840NZR5"/>
<feature type="region of interest" description="Disordered" evidence="1">
    <location>
        <begin position="1"/>
        <end position="28"/>
    </location>
</feature>
<evidence type="ECO:0000313" key="3">
    <source>
        <dbReference type="Proteomes" id="UP000578449"/>
    </source>
</evidence>
<accession>A0A840NZR5</accession>
<dbReference type="RefSeq" id="WP_185047518.1">
    <property type="nucleotide sequence ID" value="NZ_BAABIX010000006.1"/>
</dbReference>
<protein>
    <recommendedName>
        <fullName evidence="4">Ferrous iron transport protein A</fullName>
    </recommendedName>
</protein>
<gene>
    <name evidence="2" type="ORF">HNP84_000348</name>
</gene>
<comment type="caution">
    <text evidence="2">The sequence shown here is derived from an EMBL/GenBank/DDBJ whole genome shotgun (WGS) entry which is preliminary data.</text>
</comment>
<proteinExistence type="predicted"/>
<reference evidence="2 3" key="1">
    <citation type="submission" date="2020-08" db="EMBL/GenBank/DDBJ databases">
        <title>Genomic Encyclopedia of Type Strains, Phase IV (KMG-IV): sequencing the most valuable type-strain genomes for metagenomic binning, comparative biology and taxonomic classification.</title>
        <authorList>
            <person name="Goeker M."/>
        </authorList>
    </citation>
    <scope>NUCLEOTIDE SEQUENCE [LARGE SCALE GENOMIC DNA]</scope>
    <source>
        <strain evidence="2 3">DSM 45615</strain>
    </source>
</reference>
<dbReference type="EMBL" id="JACHGN010000001">
    <property type="protein sequence ID" value="MBB5130660.1"/>
    <property type="molecule type" value="Genomic_DNA"/>
</dbReference>
<evidence type="ECO:0000313" key="2">
    <source>
        <dbReference type="EMBL" id="MBB5130660.1"/>
    </source>
</evidence>